<dbReference type="CDD" id="cd11614">
    <property type="entry name" value="SAF_CpaB_FlgA_like"/>
    <property type="match status" value="1"/>
</dbReference>
<dbReference type="Proteomes" id="UP000502331">
    <property type="component" value="Chromosome"/>
</dbReference>
<dbReference type="InterPro" id="IPR013974">
    <property type="entry name" value="SAF"/>
</dbReference>
<keyword evidence="3" id="KW-1185">Reference proteome</keyword>
<name>A0A6H0SG19_9MICC</name>
<protein>
    <recommendedName>
        <fullName evidence="1">SAF domain-containing protein</fullName>
    </recommendedName>
</protein>
<gene>
    <name evidence="2" type="ORF">D3791_02645</name>
</gene>
<dbReference type="Pfam" id="PF08666">
    <property type="entry name" value="SAF"/>
    <property type="match status" value="1"/>
</dbReference>
<reference evidence="2 3" key="1">
    <citation type="submission" date="2018-09" db="EMBL/GenBank/DDBJ databases">
        <title>Glutamicibacter mishrai S5-52T (LMG 29155T = KCTC 39846T).</title>
        <authorList>
            <person name="Das S.K."/>
        </authorList>
    </citation>
    <scope>NUCLEOTIDE SEQUENCE [LARGE SCALE GENOMIC DNA]</scope>
    <source>
        <strain evidence="2 3">S5-52</strain>
    </source>
</reference>
<accession>A0A6H0SG19</accession>
<proteinExistence type="predicted"/>
<evidence type="ECO:0000313" key="3">
    <source>
        <dbReference type="Proteomes" id="UP000502331"/>
    </source>
</evidence>
<sequence length="294" mass="31855">MNMFQQGLSLWLSMISRWILSSRQRKSTRSSRAWHERHLRTIRRVQRRWPPAHRLHGAMSYFFKSSARPRPPAIPRPKVRPARTRSELLRRYRKPLALAFTLLAVAGLLNVFSSGQLTQREVVVVASDIPAGSEISANQLSLQTVRLDPGDDEVFDSPEQLVGQRIAIGLDAGTVIRKYALVGEQLLAGAVDGTVAVPLRLSDPATVTLLHPGQLVDIVLTTGDGFDREIASSTIAKSVPVLWVPQSASDSEFGMLKGAAPSGEGIIVVAAASSLSDDLSGAVSRGKVSAVLVN</sequence>
<organism evidence="2 3">
    <name type="scientific">Glutamicibacter mishrai</name>
    <dbReference type="NCBI Taxonomy" id="1775880"/>
    <lineage>
        <taxon>Bacteria</taxon>
        <taxon>Bacillati</taxon>
        <taxon>Actinomycetota</taxon>
        <taxon>Actinomycetes</taxon>
        <taxon>Micrococcales</taxon>
        <taxon>Micrococcaceae</taxon>
        <taxon>Glutamicibacter</taxon>
    </lineage>
</organism>
<dbReference type="Gene3D" id="3.90.1210.10">
    <property type="entry name" value="Antifreeze-like/N-acetylneuraminic acid synthase C-terminal domain"/>
    <property type="match status" value="1"/>
</dbReference>
<dbReference type="SMART" id="SM00858">
    <property type="entry name" value="SAF"/>
    <property type="match status" value="1"/>
</dbReference>
<evidence type="ECO:0000313" key="2">
    <source>
        <dbReference type="EMBL" id="QIV86110.1"/>
    </source>
</evidence>
<feature type="domain" description="SAF" evidence="1">
    <location>
        <begin position="120"/>
        <end position="182"/>
    </location>
</feature>
<dbReference type="AlphaFoldDB" id="A0A6H0SG19"/>
<evidence type="ECO:0000259" key="1">
    <source>
        <dbReference type="SMART" id="SM00858"/>
    </source>
</evidence>
<dbReference type="EMBL" id="CP032549">
    <property type="protein sequence ID" value="QIV86110.1"/>
    <property type="molecule type" value="Genomic_DNA"/>
</dbReference>